<keyword evidence="11" id="KW-0411">Iron-sulfur</keyword>
<protein>
    <recommendedName>
        <fullName evidence="4">succinate dehydrogenase</fullName>
        <ecNumber evidence="4">1.3.5.1</ecNumber>
    </recommendedName>
</protein>
<evidence type="ECO:0000256" key="14">
    <source>
        <dbReference type="SAM" id="MobiDB-lite"/>
    </source>
</evidence>
<dbReference type="InterPro" id="IPR025192">
    <property type="entry name" value="Succ_DH/fum_Rdtase_N"/>
</dbReference>
<dbReference type="PANTHER" id="PTHR11921">
    <property type="entry name" value="SUCCINATE DEHYDROGENASE IRON-SULFUR PROTEIN"/>
    <property type="match status" value="1"/>
</dbReference>
<evidence type="ECO:0000313" key="16">
    <source>
        <dbReference type="EMBL" id="KFJ04583.1"/>
    </source>
</evidence>
<evidence type="ECO:0000256" key="13">
    <source>
        <dbReference type="ARBA" id="ARBA00034078"/>
    </source>
</evidence>
<dbReference type="InterPro" id="IPR050573">
    <property type="entry name" value="SDH/FRD_Iron-Sulfur"/>
</dbReference>
<dbReference type="InterPro" id="IPR017900">
    <property type="entry name" value="4Fe4S_Fe_S_CS"/>
</dbReference>
<dbReference type="SUPFAM" id="SSF54292">
    <property type="entry name" value="2Fe-2S ferredoxin-like"/>
    <property type="match status" value="1"/>
</dbReference>
<comment type="cofactor">
    <cofactor evidence="13">
        <name>[2Fe-2S] cluster</name>
        <dbReference type="ChEBI" id="CHEBI:190135"/>
    </cofactor>
</comment>
<proteinExistence type="inferred from homology"/>
<dbReference type="GO" id="GO:0051538">
    <property type="term" value="F:3 iron, 4 sulfur cluster binding"/>
    <property type="evidence" value="ECO:0007669"/>
    <property type="project" value="UniProtKB-KW"/>
</dbReference>
<dbReference type="OrthoDB" id="9804391at2"/>
<keyword evidence="5" id="KW-0004">4Fe-4S</keyword>
<dbReference type="RefSeq" id="WP_024462807.1">
    <property type="nucleotide sequence ID" value="NZ_CP062939.1"/>
</dbReference>
<dbReference type="Gene3D" id="1.10.1060.10">
    <property type="entry name" value="Alpha-helical ferredoxin"/>
    <property type="match status" value="1"/>
</dbReference>
<dbReference type="Pfam" id="PF13183">
    <property type="entry name" value="Fer4_8"/>
    <property type="match status" value="1"/>
</dbReference>
<keyword evidence="6" id="KW-0816">Tricarboxylic acid cycle</keyword>
<dbReference type="SUPFAM" id="SSF46548">
    <property type="entry name" value="alpha-helical ferredoxin"/>
    <property type="match status" value="1"/>
</dbReference>
<dbReference type="EMBL" id="JGZR01000003">
    <property type="protein sequence ID" value="KFJ04583.1"/>
    <property type="molecule type" value="Genomic_DNA"/>
</dbReference>
<feature type="region of interest" description="Disordered" evidence="14">
    <location>
        <begin position="142"/>
        <end position="164"/>
    </location>
</feature>
<sequence>MGGIGNATATVTIRVKRFAPRPERPNRSAVTALRKPASPFGSTRKRPRGKQWSQEYTLRVHPHDTVLDCLLIIKRTLDPTLAFRYSCGHGMCGSDAVAVNGTPTLLCTARISDYAKQLPQNTQNEGFRRTATVNRSAAATRGFAASGGNVTETNTTETTEDTDANSVSATDANATVVAAEGTVAPTPLAPDLGIIELAPLPGFPVQRDLIADIDPILDQIKRLQPYLQADGKLATTREGKVDVFEYLQKPEQLAKYELLSNCIACGVCEGSCPVFAGGEAFIGPAALVMASRFLNDSRDDAAQQRLDAIDTADGIAACQSVRACGRQCPRGIDVGEEMWQLTTAVRER</sequence>
<dbReference type="InterPro" id="IPR004489">
    <property type="entry name" value="Succ_DH/fum_Rdtase_Fe-S"/>
</dbReference>
<dbReference type="eggNOG" id="COG0479">
    <property type="taxonomic scope" value="Bacteria"/>
</dbReference>
<evidence type="ECO:0000256" key="12">
    <source>
        <dbReference type="ARBA" id="ARBA00023291"/>
    </source>
</evidence>
<keyword evidence="7" id="KW-0001">2Fe-2S</keyword>
<gene>
    <name evidence="16" type="ORF">BISU_0590</name>
</gene>
<dbReference type="GO" id="GO:0051539">
    <property type="term" value="F:4 iron, 4 sulfur cluster binding"/>
    <property type="evidence" value="ECO:0007669"/>
    <property type="project" value="UniProtKB-KW"/>
</dbReference>
<evidence type="ECO:0000256" key="4">
    <source>
        <dbReference type="ARBA" id="ARBA00012792"/>
    </source>
</evidence>
<dbReference type="InterPro" id="IPR017896">
    <property type="entry name" value="4Fe4S_Fe-S-bd"/>
</dbReference>
<evidence type="ECO:0000256" key="9">
    <source>
        <dbReference type="ARBA" id="ARBA00023002"/>
    </source>
</evidence>
<dbReference type="PANTHER" id="PTHR11921:SF29">
    <property type="entry name" value="SUCCINATE DEHYDROGENASE [UBIQUINONE] IRON-SULFUR SUBUNIT, MITOCHONDRIAL"/>
    <property type="match status" value="1"/>
</dbReference>
<evidence type="ECO:0000256" key="7">
    <source>
        <dbReference type="ARBA" id="ARBA00022714"/>
    </source>
</evidence>
<dbReference type="GO" id="GO:0006099">
    <property type="term" value="P:tricarboxylic acid cycle"/>
    <property type="evidence" value="ECO:0007669"/>
    <property type="project" value="UniProtKB-KW"/>
</dbReference>
<dbReference type="InterPro" id="IPR012675">
    <property type="entry name" value="Beta-grasp_dom_sf"/>
</dbReference>
<dbReference type="Gene3D" id="3.10.20.30">
    <property type="match status" value="1"/>
</dbReference>
<evidence type="ECO:0000256" key="6">
    <source>
        <dbReference type="ARBA" id="ARBA00022532"/>
    </source>
</evidence>
<keyword evidence="10" id="KW-0408">Iron</keyword>
<keyword evidence="9" id="KW-0560">Oxidoreductase</keyword>
<dbReference type="InterPro" id="IPR009051">
    <property type="entry name" value="Helical_ferredxn"/>
</dbReference>
<dbReference type="PROSITE" id="PS00198">
    <property type="entry name" value="4FE4S_FER_1"/>
    <property type="match status" value="1"/>
</dbReference>
<evidence type="ECO:0000256" key="3">
    <source>
        <dbReference type="ARBA" id="ARBA00009433"/>
    </source>
</evidence>
<evidence type="ECO:0000256" key="2">
    <source>
        <dbReference type="ARBA" id="ARBA00001966"/>
    </source>
</evidence>
<dbReference type="AlphaFoldDB" id="A0A087E9Y2"/>
<feature type="region of interest" description="Disordered" evidence="14">
    <location>
        <begin position="18"/>
        <end position="51"/>
    </location>
</feature>
<evidence type="ECO:0000259" key="15">
    <source>
        <dbReference type="PROSITE" id="PS51379"/>
    </source>
</evidence>
<dbReference type="PROSITE" id="PS51379">
    <property type="entry name" value="4FE4S_FER_2"/>
    <property type="match status" value="1"/>
</dbReference>
<comment type="cofactor">
    <cofactor evidence="2">
        <name>[4Fe-4S] cluster</name>
        <dbReference type="ChEBI" id="CHEBI:49883"/>
    </cofactor>
</comment>
<keyword evidence="17" id="KW-1185">Reference proteome</keyword>
<dbReference type="GO" id="GO:0022904">
    <property type="term" value="P:respiratory electron transport chain"/>
    <property type="evidence" value="ECO:0007669"/>
    <property type="project" value="TreeGrafter"/>
</dbReference>
<accession>A0A087E9Y2</accession>
<dbReference type="InterPro" id="IPR036010">
    <property type="entry name" value="2Fe-2S_ferredoxin-like_sf"/>
</dbReference>
<dbReference type="GO" id="GO:0005886">
    <property type="term" value="C:plasma membrane"/>
    <property type="evidence" value="ECO:0007669"/>
    <property type="project" value="TreeGrafter"/>
</dbReference>
<comment type="caution">
    <text evidence="16">The sequence shown here is derived from an EMBL/GenBank/DDBJ whole genome shotgun (WGS) entry which is preliminary data.</text>
</comment>
<evidence type="ECO:0000256" key="10">
    <source>
        <dbReference type="ARBA" id="ARBA00023004"/>
    </source>
</evidence>
<evidence type="ECO:0000256" key="1">
    <source>
        <dbReference type="ARBA" id="ARBA00001927"/>
    </source>
</evidence>
<organism evidence="16 17">
    <name type="scientific">Bifidobacterium subtile</name>
    <dbReference type="NCBI Taxonomy" id="77635"/>
    <lineage>
        <taxon>Bacteria</taxon>
        <taxon>Bacillati</taxon>
        <taxon>Actinomycetota</taxon>
        <taxon>Actinomycetes</taxon>
        <taxon>Bifidobacteriales</taxon>
        <taxon>Bifidobacteriaceae</taxon>
        <taxon>Bifidobacterium</taxon>
    </lineage>
</organism>
<evidence type="ECO:0000313" key="17">
    <source>
        <dbReference type="Proteomes" id="UP000029055"/>
    </source>
</evidence>
<dbReference type="GO" id="GO:0009055">
    <property type="term" value="F:electron transfer activity"/>
    <property type="evidence" value="ECO:0007669"/>
    <property type="project" value="InterPro"/>
</dbReference>
<keyword evidence="8" id="KW-0479">Metal-binding</keyword>
<feature type="domain" description="4Fe-4S ferredoxin-type" evidence="15">
    <location>
        <begin position="252"/>
        <end position="276"/>
    </location>
</feature>
<comment type="similarity">
    <text evidence="3">Belongs to the succinate dehydrogenase/fumarate reductase iron-sulfur protein family.</text>
</comment>
<evidence type="ECO:0000256" key="11">
    <source>
        <dbReference type="ARBA" id="ARBA00023014"/>
    </source>
</evidence>
<evidence type="ECO:0000256" key="5">
    <source>
        <dbReference type="ARBA" id="ARBA00022485"/>
    </source>
</evidence>
<dbReference type="EC" id="1.3.5.1" evidence="4"/>
<keyword evidence="12" id="KW-0003">3Fe-4S</keyword>
<dbReference type="NCBIfam" id="TIGR00384">
    <property type="entry name" value="dhsB"/>
    <property type="match status" value="1"/>
</dbReference>
<evidence type="ECO:0000256" key="8">
    <source>
        <dbReference type="ARBA" id="ARBA00022723"/>
    </source>
</evidence>
<dbReference type="Pfam" id="PF13085">
    <property type="entry name" value="Fer2_3"/>
    <property type="match status" value="1"/>
</dbReference>
<dbReference type="GO" id="GO:0051537">
    <property type="term" value="F:2 iron, 2 sulfur cluster binding"/>
    <property type="evidence" value="ECO:0007669"/>
    <property type="project" value="UniProtKB-KW"/>
</dbReference>
<dbReference type="GO" id="GO:0046872">
    <property type="term" value="F:metal ion binding"/>
    <property type="evidence" value="ECO:0007669"/>
    <property type="project" value="UniProtKB-KW"/>
</dbReference>
<reference evidence="16 17" key="1">
    <citation type="submission" date="2014-03" db="EMBL/GenBank/DDBJ databases">
        <title>Genomics of Bifidobacteria.</title>
        <authorList>
            <person name="Ventura M."/>
            <person name="Milani C."/>
            <person name="Lugli G.A."/>
        </authorList>
    </citation>
    <scope>NUCLEOTIDE SEQUENCE [LARGE SCALE GENOMIC DNA]</scope>
    <source>
        <strain evidence="16 17">LMG 11597</strain>
    </source>
</reference>
<dbReference type="Proteomes" id="UP000029055">
    <property type="component" value="Unassembled WGS sequence"/>
</dbReference>
<dbReference type="GO" id="GO:0008177">
    <property type="term" value="F:succinate dehydrogenase (quinone) activity"/>
    <property type="evidence" value="ECO:0007669"/>
    <property type="project" value="UniProtKB-EC"/>
</dbReference>
<name>A0A087E9Y2_9BIFI</name>
<comment type="cofactor">
    <cofactor evidence="1">
        <name>[3Fe-4S] cluster</name>
        <dbReference type="ChEBI" id="CHEBI:21137"/>
    </cofactor>
</comment>
<dbReference type="STRING" id="77635.BISU_0590"/>